<reference evidence="3" key="2">
    <citation type="submission" date="2019-09" db="UniProtKB">
        <authorList>
            <consortium name="WormBaseParasite"/>
        </authorList>
    </citation>
    <scope>IDENTIFICATION</scope>
</reference>
<dbReference type="Gene3D" id="3.60.10.10">
    <property type="entry name" value="Endonuclease/exonuclease/phosphatase"/>
    <property type="match status" value="1"/>
</dbReference>
<dbReference type="InterPro" id="IPR036691">
    <property type="entry name" value="Endo/exonu/phosph_ase_sf"/>
</dbReference>
<evidence type="ECO:0000313" key="2">
    <source>
        <dbReference type="Proteomes" id="UP000050761"/>
    </source>
</evidence>
<sequence length="330" mass="37883">MTMQMKKFQEIQDKAVQHYLKHTNNRIARLDSEVEQKAEEAERLAGFYTENEPVLTEEQRRAIYLKIEQDLRTLLNRSRNIKYDVIALQETKGRTETIRRTDHNELPIIGAKVDRKNIGGVGFLFLFDSAPPIDSYKIISPRVAVLRLETKDQGTISIINGYAPTSAATDEEKEEFYKLLERTLFDRKLKIPIEKGVRQGDTISPKLFTPALQDAMKDLNWYDKGYLVDGKRISNFASPTILAEVEEMLNELNVAGMKIGLDMNMSKTQFMVNQWCDTGLKDLNWDDKGYLVDGKRISNLRFADDIGRSGGNAERAQCGRHEDWIGHEYV</sequence>
<organism evidence="2 3">
    <name type="scientific">Heligmosomoides polygyrus</name>
    <name type="common">Parasitic roundworm</name>
    <dbReference type="NCBI Taxonomy" id="6339"/>
    <lineage>
        <taxon>Eukaryota</taxon>
        <taxon>Metazoa</taxon>
        <taxon>Ecdysozoa</taxon>
        <taxon>Nematoda</taxon>
        <taxon>Chromadorea</taxon>
        <taxon>Rhabditida</taxon>
        <taxon>Rhabditina</taxon>
        <taxon>Rhabditomorpha</taxon>
        <taxon>Strongyloidea</taxon>
        <taxon>Heligmosomidae</taxon>
        <taxon>Heligmosomoides</taxon>
    </lineage>
</organism>
<dbReference type="EMBL" id="UZAH01040576">
    <property type="protein sequence ID" value="VDP58864.1"/>
    <property type="molecule type" value="Genomic_DNA"/>
</dbReference>
<dbReference type="Proteomes" id="UP000050761">
    <property type="component" value="Unassembled WGS sequence"/>
</dbReference>
<keyword evidence="2" id="KW-1185">Reference proteome</keyword>
<proteinExistence type="predicted"/>
<dbReference type="AlphaFoldDB" id="A0A183GVF7"/>
<accession>A0A183GVF7</accession>
<evidence type="ECO:0000313" key="1">
    <source>
        <dbReference type="EMBL" id="VDP58864.1"/>
    </source>
</evidence>
<dbReference type="SUPFAM" id="SSF56219">
    <property type="entry name" value="DNase I-like"/>
    <property type="match status" value="1"/>
</dbReference>
<reference evidence="1 2" key="1">
    <citation type="submission" date="2018-11" db="EMBL/GenBank/DDBJ databases">
        <authorList>
            <consortium name="Pathogen Informatics"/>
        </authorList>
    </citation>
    <scope>NUCLEOTIDE SEQUENCE [LARGE SCALE GENOMIC DNA]</scope>
</reference>
<name>A0A183GVF7_HELPZ</name>
<evidence type="ECO:0000313" key="3">
    <source>
        <dbReference type="WBParaSite" id="HPBE_0002667701-mRNA-1"/>
    </source>
</evidence>
<gene>
    <name evidence="1" type="ORF">HPBE_LOCUS26676</name>
</gene>
<accession>A0A3P8FLB1</accession>
<dbReference type="WBParaSite" id="HPBE_0002667701-mRNA-1">
    <property type="protein sequence ID" value="HPBE_0002667701-mRNA-1"/>
    <property type="gene ID" value="HPBE_0002667701"/>
</dbReference>
<protein>
    <submittedName>
        <fullName evidence="3">Reverse transcriptase domain-containing protein</fullName>
    </submittedName>
</protein>